<reference evidence="4 5" key="1">
    <citation type="submission" date="2020-11" db="EMBL/GenBank/DDBJ databases">
        <title>Streptomyces spirodelae sp. nov., isolated from duckweed.</title>
        <authorList>
            <person name="Saimee Y."/>
            <person name="Duangmal K."/>
        </authorList>
    </citation>
    <scope>NUCLEOTIDE SEQUENCE [LARGE SCALE GENOMIC DNA]</scope>
    <source>
        <strain evidence="4 5">S16-07</strain>
    </source>
</reference>
<evidence type="ECO:0000256" key="1">
    <source>
        <dbReference type="SAM" id="MobiDB-lite"/>
    </source>
</evidence>
<dbReference type="Proteomes" id="UP001519064">
    <property type="component" value="Unassembled WGS sequence"/>
</dbReference>
<feature type="compositionally biased region" description="Low complexity" evidence="1">
    <location>
        <begin position="39"/>
        <end position="58"/>
    </location>
</feature>
<keyword evidence="5" id="KW-1185">Reference proteome</keyword>
<feature type="region of interest" description="Disordered" evidence="1">
    <location>
        <begin position="25"/>
        <end position="306"/>
    </location>
</feature>
<feature type="compositionally biased region" description="Low complexity" evidence="1">
    <location>
        <begin position="117"/>
        <end position="126"/>
    </location>
</feature>
<proteinExistence type="predicted"/>
<protein>
    <recommendedName>
        <fullName evidence="6">Gram-positive cocci surface proteins LPxTG domain-containing protein</fullName>
    </recommendedName>
</protein>
<keyword evidence="2" id="KW-1133">Transmembrane helix</keyword>
<evidence type="ECO:0000313" key="5">
    <source>
        <dbReference type="Proteomes" id="UP001519064"/>
    </source>
</evidence>
<feature type="signal peptide" evidence="3">
    <location>
        <begin position="1"/>
        <end position="28"/>
    </location>
</feature>
<gene>
    <name evidence="4" type="ORF">ITI46_14025</name>
</gene>
<dbReference type="EMBL" id="JADKMA010000060">
    <property type="protein sequence ID" value="MBO8192777.1"/>
    <property type="molecule type" value="Genomic_DNA"/>
</dbReference>
<keyword evidence="3" id="KW-0732">Signal</keyword>
<feature type="compositionally biased region" description="Pro residues" evidence="1">
    <location>
        <begin position="101"/>
        <end position="116"/>
    </location>
</feature>
<evidence type="ECO:0000256" key="3">
    <source>
        <dbReference type="SAM" id="SignalP"/>
    </source>
</evidence>
<evidence type="ECO:0008006" key="6">
    <source>
        <dbReference type="Google" id="ProtNLM"/>
    </source>
</evidence>
<evidence type="ECO:0000313" key="4">
    <source>
        <dbReference type="EMBL" id="MBO8192777.1"/>
    </source>
</evidence>
<name>A0ABS3XBL8_9ACTN</name>
<organism evidence="4 5">
    <name type="scientific">Streptomyces oryzae</name>
    <dbReference type="NCBI Taxonomy" id="1434886"/>
    <lineage>
        <taxon>Bacteria</taxon>
        <taxon>Bacillati</taxon>
        <taxon>Actinomycetota</taxon>
        <taxon>Actinomycetes</taxon>
        <taxon>Kitasatosporales</taxon>
        <taxon>Streptomycetaceae</taxon>
        <taxon>Streptomyces</taxon>
    </lineage>
</organism>
<feature type="compositionally biased region" description="Basic and acidic residues" evidence="1">
    <location>
        <begin position="131"/>
        <end position="256"/>
    </location>
</feature>
<sequence>MRHTQRRSTAVTLVTCALLALPAPVAGAEDPHGREMRQAVPGATTAPGTSPGTRTWAPLPEPPDLPAPDFPQPPETVRAPELPSPPRLPDVPDVPDIPDVPDVPEPPALPAPPEPGFRPLRPGGLDTQAPDDGKWREKRADQEEERKQQRERQEARQRREKRQEARREREEREAREEQEAREERKAREARRQEQQRREQHRREQQEAERRADEQRRGEQQQRRRQNEEQQHQDEQQRRQQDERQRPENGRHPDHRSALRPPSSFGNPTAPPRPGQSIGKHDLYASDGADPEDDEAQDDRVAAQPSGQVLPVLPLGTGMTLMGLGLAFLALRLRRG</sequence>
<keyword evidence="2" id="KW-0472">Membrane</keyword>
<evidence type="ECO:0000256" key="2">
    <source>
        <dbReference type="SAM" id="Phobius"/>
    </source>
</evidence>
<accession>A0ABS3XBL8</accession>
<feature type="compositionally biased region" description="Pro residues" evidence="1">
    <location>
        <begin position="59"/>
        <end position="74"/>
    </location>
</feature>
<keyword evidence="2" id="KW-0812">Transmembrane</keyword>
<comment type="caution">
    <text evidence="4">The sequence shown here is derived from an EMBL/GenBank/DDBJ whole genome shotgun (WGS) entry which is preliminary data.</text>
</comment>
<feature type="chain" id="PRO_5046778074" description="Gram-positive cocci surface proteins LPxTG domain-containing protein" evidence="3">
    <location>
        <begin position="29"/>
        <end position="335"/>
    </location>
</feature>
<feature type="transmembrane region" description="Helical" evidence="2">
    <location>
        <begin position="308"/>
        <end position="330"/>
    </location>
</feature>